<dbReference type="PANTHER" id="PTHR10504">
    <property type="entry name" value="BACTERICIDAL PERMEABILITY-INCREASING BPI PROTEIN-RELATED"/>
    <property type="match status" value="1"/>
</dbReference>
<dbReference type="Pfam" id="PF01273">
    <property type="entry name" value="LBP_BPI_CETP"/>
    <property type="match status" value="1"/>
</dbReference>
<dbReference type="Pfam" id="PF02886">
    <property type="entry name" value="LBP_BPI_CETP_C"/>
    <property type="match status" value="1"/>
</dbReference>
<dbReference type="Proteomes" id="UP000053660">
    <property type="component" value="Unassembled WGS sequence"/>
</dbReference>
<evidence type="ECO:0000259" key="3">
    <source>
        <dbReference type="SMART" id="SM00329"/>
    </source>
</evidence>
<dbReference type="InterPro" id="IPR017943">
    <property type="entry name" value="Bactericidal_perm-incr_a/b_dom"/>
</dbReference>
<dbReference type="InterPro" id="IPR017942">
    <property type="entry name" value="Lipid-bd_serum_glycop_N"/>
</dbReference>
<dbReference type="OrthoDB" id="5857016at2759"/>
<evidence type="ECO:0000256" key="2">
    <source>
        <dbReference type="ARBA" id="ARBA00023157"/>
    </source>
</evidence>
<protein>
    <submittedName>
        <fullName evidence="4">LBP / BPI / CETP family protein</fullName>
    </submittedName>
</protein>
<dbReference type="GO" id="GO:0005615">
    <property type="term" value="C:extracellular space"/>
    <property type="evidence" value="ECO:0007669"/>
    <property type="project" value="TreeGrafter"/>
</dbReference>
<accession>A0A0B1T5F5</accession>
<reference evidence="4 5" key="1">
    <citation type="submission" date="2014-03" db="EMBL/GenBank/DDBJ databases">
        <title>Draft genome of the hookworm Oesophagostomum dentatum.</title>
        <authorList>
            <person name="Mitreva M."/>
        </authorList>
    </citation>
    <scope>NUCLEOTIDE SEQUENCE [LARGE SCALE GENOMIC DNA]</scope>
    <source>
        <strain evidence="4 5">OD-Hann</strain>
    </source>
</reference>
<dbReference type="InterPro" id="IPR001124">
    <property type="entry name" value="Lipid-bd_serum_glycop_C"/>
</dbReference>
<sequence>MVVVFHAGERFDFSLNDDGIFWSSEQGAVKLNGKWDAEYTVLVPVRSSGWMNILAADICMNVSAKIIALDDRPQISLGDCAADVGNFDIEIGGGVLPWLINLFRPEVSRAVKSAIHEQACNTAQSILLTNFNNFLLTLPLHLPIGQNFFIDYAVEENPNFTSKYVEAQAAAEVVYDAQKCHPEKIEEWSEADLVPKMTVVWMSESVPNCLLKSAHEGKLVHFTVGKDIPSVASYLRTSCSLISICVGRFFKKLRTEYPDQYIDLYFHTYEAPFVHMQNDSIRISSTFAIDFYINPMKEHSKSLARLVLSSSSSIIPEIIENRFTGNLTETQNEIREDFSDIGEIPQTFLNLFEKVFTMTSRVMVESVLHKGVPIPIFDNVTISGASEIRTFEKYVRLNADFEFD</sequence>
<comment type="similarity">
    <text evidence="1">Belongs to the BPI/LBP/Plunc superfamily. BPI/LBP family.</text>
</comment>
<keyword evidence="2" id="KW-1015">Disulfide bond</keyword>
<dbReference type="SUPFAM" id="SSF55394">
    <property type="entry name" value="Bactericidal permeability-increasing protein, BPI"/>
    <property type="match status" value="2"/>
</dbReference>
<proteinExistence type="inferred from homology"/>
<dbReference type="InterPro" id="IPR032942">
    <property type="entry name" value="BPI/LBP/Plunc"/>
</dbReference>
<feature type="domain" description="Lipid-binding serum glycoprotein C-terminal" evidence="3">
    <location>
        <begin position="192"/>
        <end position="399"/>
    </location>
</feature>
<dbReference type="PANTHER" id="PTHR10504:SF145">
    <property type="entry name" value="PROTEIN CBG15266"/>
    <property type="match status" value="1"/>
</dbReference>
<dbReference type="EMBL" id="KN552429">
    <property type="protein sequence ID" value="KHJ91017.1"/>
    <property type="molecule type" value="Genomic_DNA"/>
</dbReference>
<evidence type="ECO:0000313" key="5">
    <source>
        <dbReference type="Proteomes" id="UP000053660"/>
    </source>
</evidence>
<dbReference type="Gene3D" id="3.15.10.10">
    <property type="entry name" value="Bactericidal permeability-increasing protein, domain 1"/>
    <property type="match status" value="1"/>
</dbReference>
<dbReference type="Gene3D" id="3.15.20.10">
    <property type="entry name" value="Bactericidal permeability-increasing protein, domain 2"/>
    <property type="match status" value="1"/>
</dbReference>
<evidence type="ECO:0000313" key="4">
    <source>
        <dbReference type="EMBL" id="KHJ91017.1"/>
    </source>
</evidence>
<name>A0A0B1T5F5_OESDE</name>
<keyword evidence="5" id="KW-1185">Reference proteome</keyword>
<organism evidence="4 5">
    <name type="scientific">Oesophagostomum dentatum</name>
    <name type="common">Nodular worm</name>
    <dbReference type="NCBI Taxonomy" id="61180"/>
    <lineage>
        <taxon>Eukaryota</taxon>
        <taxon>Metazoa</taxon>
        <taxon>Ecdysozoa</taxon>
        <taxon>Nematoda</taxon>
        <taxon>Chromadorea</taxon>
        <taxon>Rhabditida</taxon>
        <taxon>Rhabditina</taxon>
        <taxon>Rhabditomorpha</taxon>
        <taxon>Strongyloidea</taxon>
        <taxon>Strongylidae</taxon>
        <taxon>Oesophagostomum</taxon>
    </lineage>
</organism>
<gene>
    <name evidence="4" type="ORF">OESDEN_09125</name>
</gene>
<dbReference type="SMART" id="SM00329">
    <property type="entry name" value="BPI2"/>
    <property type="match status" value="1"/>
</dbReference>
<dbReference type="GO" id="GO:0008289">
    <property type="term" value="F:lipid binding"/>
    <property type="evidence" value="ECO:0007669"/>
    <property type="project" value="InterPro"/>
</dbReference>
<evidence type="ECO:0000256" key="1">
    <source>
        <dbReference type="ARBA" id="ARBA00007292"/>
    </source>
</evidence>
<dbReference type="AlphaFoldDB" id="A0A0B1T5F5"/>